<dbReference type="RefSeq" id="WP_054963467.1">
    <property type="nucleotide sequence ID" value="NZ_LLEI02000028.1"/>
</dbReference>
<dbReference type="InterPro" id="IPR048532">
    <property type="entry name" value="ea8_5-like_sf"/>
</dbReference>
<evidence type="ECO:0000313" key="1">
    <source>
        <dbReference type="EMBL" id="OAJ94280.1"/>
    </source>
</evidence>
<dbReference type="Gene3D" id="1.10.10.1920">
    <property type="match status" value="1"/>
</dbReference>
<evidence type="ECO:0000313" key="2">
    <source>
        <dbReference type="Proteomes" id="UP000078406"/>
    </source>
</evidence>
<accession>A0A177Y0C7</accession>
<reference evidence="1 2" key="1">
    <citation type="journal article" date="2016" name="Syst. Appl. Microbiol.">
        <title>Vibrio bivalvicida sp. nov., a novel larval pathogen for bivalve molluscs reared in a hatchery.</title>
        <authorList>
            <person name="Dubert J."/>
            <person name="Romalde J.L."/>
            <person name="Prado S."/>
            <person name="Barja J.L."/>
        </authorList>
    </citation>
    <scope>NUCLEOTIDE SEQUENCE [LARGE SCALE GENOMIC DNA]</scope>
    <source>
        <strain evidence="1 2">605</strain>
    </source>
</reference>
<dbReference type="Proteomes" id="UP000078406">
    <property type="component" value="Unassembled WGS sequence"/>
</dbReference>
<organism evidence="1 2">
    <name type="scientific">Vibrio bivalvicida</name>
    <dbReference type="NCBI Taxonomy" id="1276888"/>
    <lineage>
        <taxon>Bacteria</taxon>
        <taxon>Pseudomonadati</taxon>
        <taxon>Pseudomonadota</taxon>
        <taxon>Gammaproteobacteria</taxon>
        <taxon>Vibrionales</taxon>
        <taxon>Vibrionaceae</taxon>
        <taxon>Vibrio</taxon>
        <taxon>Vibrio oreintalis group</taxon>
    </lineage>
</organism>
<dbReference type="InterPro" id="IPR048531">
    <property type="entry name" value="ea8_5-like"/>
</dbReference>
<sequence length="93" mass="10510">MSGTKRYLEHQEAKQQVATQIAIESGALKLCKVHDDILLEGSSDIEEAYKLGNFKFTQGQLNGVFDSRKEMTDLILEAKELANYQCERCNDPN</sequence>
<name>A0A177Y0C7_9VIBR</name>
<gene>
    <name evidence="1" type="ORF">APB76_10400</name>
</gene>
<dbReference type="AlphaFoldDB" id="A0A177Y0C7"/>
<comment type="caution">
    <text evidence="1">The sequence shown here is derived from an EMBL/GenBank/DDBJ whole genome shotgun (WGS) entry which is preliminary data.</text>
</comment>
<dbReference type="EMBL" id="LLEI02000028">
    <property type="protein sequence ID" value="OAJ94280.1"/>
    <property type="molecule type" value="Genomic_DNA"/>
</dbReference>
<dbReference type="Pfam" id="PF20735">
    <property type="entry name" value="Lambda_ea8_5"/>
    <property type="match status" value="1"/>
</dbReference>
<protein>
    <submittedName>
        <fullName evidence="1">Uncharacterized protein</fullName>
    </submittedName>
</protein>
<proteinExistence type="predicted"/>